<dbReference type="OrthoDB" id="10265645at2759"/>
<feature type="compositionally biased region" description="Polar residues" evidence="1">
    <location>
        <begin position="457"/>
        <end position="466"/>
    </location>
</feature>
<dbReference type="InterPro" id="IPR036869">
    <property type="entry name" value="J_dom_sf"/>
</dbReference>
<dbReference type="FunFam" id="1.10.287.110:FF:000096">
    <property type="entry name" value="DnaJ domain protein"/>
    <property type="match status" value="1"/>
</dbReference>
<accession>A0A319DZ59</accession>
<dbReference type="VEuPathDB" id="FungiDB:BO71DRAFT_448451"/>
<dbReference type="STRING" id="1448320.A0A319DZ59"/>
<dbReference type="Pfam" id="PF00226">
    <property type="entry name" value="DnaJ"/>
    <property type="match status" value="1"/>
</dbReference>
<feature type="compositionally biased region" description="Basic residues" evidence="1">
    <location>
        <begin position="480"/>
        <end position="489"/>
    </location>
</feature>
<feature type="compositionally biased region" description="Polar residues" evidence="1">
    <location>
        <begin position="212"/>
        <end position="223"/>
    </location>
</feature>
<evidence type="ECO:0000313" key="3">
    <source>
        <dbReference type="EMBL" id="PYH96723.1"/>
    </source>
</evidence>
<feature type="compositionally biased region" description="Basic and acidic residues" evidence="1">
    <location>
        <begin position="390"/>
        <end position="400"/>
    </location>
</feature>
<dbReference type="PROSITE" id="PS00636">
    <property type="entry name" value="DNAJ_1"/>
    <property type="match status" value="1"/>
</dbReference>
<feature type="compositionally biased region" description="Basic and acidic residues" evidence="1">
    <location>
        <begin position="143"/>
        <end position="165"/>
    </location>
</feature>
<feature type="compositionally biased region" description="Acidic residues" evidence="1">
    <location>
        <begin position="606"/>
        <end position="615"/>
    </location>
</feature>
<feature type="compositionally biased region" description="Acidic residues" evidence="1">
    <location>
        <begin position="795"/>
        <end position="804"/>
    </location>
</feature>
<evidence type="ECO:0000313" key="4">
    <source>
        <dbReference type="Proteomes" id="UP000247810"/>
    </source>
</evidence>
<feature type="region of interest" description="Disordered" evidence="1">
    <location>
        <begin position="791"/>
        <end position="815"/>
    </location>
</feature>
<keyword evidence="4" id="KW-1185">Reference proteome</keyword>
<feature type="domain" description="J" evidence="2">
    <location>
        <begin position="9"/>
        <end position="75"/>
    </location>
</feature>
<reference evidence="3 4" key="1">
    <citation type="submission" date="2018-02" db="EMBL/GenBank/DDBJ databases">
        <title>The genomes of Aspergillus section Nigri reveals drivers in fungal speciation.</title>
        <authorList>
            <consortium name="DOE Joint Genome Institute"/>
            <person name="Vesth T.C."/>
            <person name="Nybo J."/>
            <person name="Theobald S."/>
            <person name="Brandl J."/>
            <person name="Frisvad J.C."/>
            <person name="Nielsen K.F."/>
            <person name="Lyhne E.K."/>
            <person name="Kogle M.E."/>
            <person name="Kuo A."/>
            <person name="Riley R."/>
            <person name="Clum A."/>
            <person name="Nolan M."/>
            <person name="Lipzen A."/>
            <person name="Salamov A."/>
            <person name="Henrissat B."/>
            <person name="Wiebenga A."/>
            <person name="De vries R.P."/>
            <person name="Grigoriev I.V."/>
            <person name="Mortensen U.H."/>
            <person name="Andersen M.R."/>
            <person name="Baker S.E."/>
        </authorList>
    </citation>
    <scope>NUCLEOTIDE SEQUENCE [LARGE SCALE GENOMIC DNA]</scope>
    <source>
        <strain evidence="3 4">CBS 707.79</strain>
    </source>
</reference>
<feature type="compositionally biased region" description="Basic and acidic residues" evidence="1">
    <location>
        <begin position="283"/>
        <end position="294"/>
    </location>
</feature>
<dbReference type="AlphaFoldDB" id="A0A319DZ59"/>
<protein>
    <recommendedName>
        <fullName evidence="2">J domain-containing protein</fullName>
    </recommendedName>
</protein>
<feature type="region of interest" description="Disordered" evidence="1">
    <location>
        <begin position="706"/>
        <end position="726"/>
    </location>
</feature>
<dbReference type="SMART" id="SM00271">
    <property type="entry name" value="DnaJ"/>
    <property type="match status" value="1"/>
</dbReference>
<feature type="compositionally biased region" description="Polar residues" evidence="1">
    <location>
        <begin position="547"/>
        <end position="562"/>
    </location>
</feature>
<feature type="compositionally biased region" description="Basic residues" evidence="1">
    <location>
        <begin position="375"/>
        <end position="389"/>
    </location>
</feature>
<organism evidence="3 4">
    <name type="scientific">Aspergillus ellipticus CBS 707.79</name>
    <dbReference type="NCBI Taxonomy" id="1448320"/>
    <lineage>
        <taxon>Eukaryota</taxon>
        <taxon>Fungi</taxon>
        <taxon>Dikarya</taxon>
        <taxon>Ascomycota</taxon>
        <taxon>Pezizomycotina</taxon>
        <taxon>Eurotiomycetes</taxon>
        <taxon>Eurotiomycetidae</taxon>
        <taxon>Eurotiales</taxon>
        <taxon>Aspergillaceae</taxon>
        <taxon>Aspergillus</taxon>
        <taxon>Aspergillus subgen. Circumdati</taxon>
    </lineage>
</organism>
<evidence type="ECO:0000259" key="2">
    <source>
        <dbReference type="PROSITE" id="PS50076"/>
    </source>
</evidence>
<dbReference type="InterPro" id="IPR050817">
    <property type="entry name" value="DjlA_DnaK_co-chaperone"/>
</dbReference>
<sequence length="870" mass="95549">MVKADVRRDYYADLGLTPSAETEDIKKQFRKLALKYHPDRNPGKEVEFISKFQAIQAANEILSDPQQRLRYDTDRLRAGYGKLYGPAKTSTPRKAPMNPYASYSPKPQPAKPNFSTRPQSFHNGPSTGAQRYASYARAAPKQPWEKMHDDGQTRADAYRGFHDMKGSGMPGGWSSFDPRTGYSGAGARPHATANGQTPRPKSAYEYFRKSPKGTTSPDPTRSQSAKKKSGFAPRAAAGGDEPMAANTSAYTSVPRAERSQTPNSFFGAAPSPTAKKAAAFGHRRADTPDYERSSSRYANTGGERTFFSSAGLGRSASTRDSTESPKPRSRTNPPSPSPPETGRHRSASPKLKKDKNRNYSSTSSSDLDEEDFMARKPKAVPKSRLQPHRKFNDFHTERNGNKSPETGPGSDNAESAKDPFDTSAFFGDGSPLKSPKKSEFSTPHRNFKSSSHEQLRQPFTATSWSDTDFFGFAQSDKELKKHGRGRPSRKPATADRFQTTLADTTDPQPADSESASSGQPAPFAQAKFSADAWSEQFQNMSWAMPTSDGSQPKQANTSSQRQRSPRKQTRSGTTVRPTPRAASVVSEAEEAQTTVDGSDSLKAEGIDVEAMDLDDMTPVKDTGKTTKPEKAAKDDRKEMPPPKSRLSSSKAAEGENEKLFDLRNLAGTAPFTQTNSGGIDDLEDIHVSLPFESRAKVPQTTMDDIRPRKIKYPNPPKPPIAPKLVPISPGSKELGLPIAAWNRFTAEMAPYTLEWKAYNKRMLGYVLDNQEMMDTRMAPNWITAIGDSTRLKVDPEDDQGDDESNAPGGGASFDSMMAGGGNAGFNDYFRGIDETRNALTHLEVAREIHRKCMRDLGDLRCWIRNGGKLT</sequence>
<feature type="compositionally biased region" description="Basic and acidic residues" evidence="1">
    <location>
        <begin position="617"/>
        <end position="640"/>
    </location>
</feature>
<proteinExistence type="predicted"/>
<dbReference type="SUPFAM" id="SSF46565">
    <property type="entry name" value="Chaperone J-domain"/>
    <property type="match status" value="1"/>
</dbReference>
<feature type="region of interest" description="Disordered" evidence="1">
    <location>
        <begin position="81"/>
        <end position="656"/>
    </location>
</feature>
<dbReference type="Proteomes" id="UP000247810">
    <property type="component" value="Unassembled WGS sequence"/>
</dbReference>
<dbReference type="CDD" id="cd06257">
    <property type="entry name" value="DnaJ"/>
    <property type="match status" value="1"/>
</dbReference>
<gene>
    <name evidence="3" type="ORF">BO71DRAFT_448451</name>
</gene>
<feature type="compositionally biased region" description="Polar residues" evidence="1">
    <location>
        <begin position="496"/>
        <end position="519"/>
    </location>
</feature>
<dbReference type="InterPro" id="IPR001623">
    <property type="entry name" value="DnaJ_domain"/>
</dbReference>
<dbReference type="PRINTS" id="PR00625">
    <property type="entry name" value="JDOMAIN"/>
</dbReference>
<dbReference type="Gene3D" id="1.10.287.110">
    <property type="entry name" value="DnaJ domain"/>
    <property type="match status" value="1"/>
</dbReference>
<feature type="compositionally biased region" description="Polar residues" evidence="1">
    <location>
        <begin position="113"/>
        <end position="129"/>
    </location>
</feature>
<feature type="compositionally biased region" description="Low complexity" evidence="1">
    <location>
        <begin position="268"/>
        <end position="279"/>
    </location>
</feature>
<dbReference type="PANTHER" id="PTHR24074">
    <property type="entry name" value="CO-CHAPERONE PROTEIN DJLA"/>
    <property type="match status" value="1"/>
</dbReference>
<evidence type="ECO:0000256" key="1">
    <source>
        <dbReference type="SAM" id="MobiDB-lite"/>
    </source>
</evidence>
<name>A0A319DZ59_9EURO</name>
<dbReference type="InterPro" id="IPR018253">
    <property type="entry name" value="DnaJ_domain_CS"/>
</dbReference>
<dbReference type="EMBL" id="KZ825834">
    <property type="protein sequence ID" value="PYH96723.1"/>
    <property type="molecule type" value="Genomic_DNA"/>
</dbReference>
<dbReference type="PROSITE" id="PS50076">
    <property type="entry name" value="DNAJ_2"/>
    <property type="match status" value="1"/>
</dbReference>
<feature type="compositionally biased region" description="Basic residues" evidence="1">
    <location>
        <begin position="344"/>
        <end position="355"/>
    </location>
</feature>